<accession>A0ABS2ZC72</accession>
<organism evidence="2 3">
    <name type="scientific">Fictibacillus barbaricus</name>
    <dbReference type="NCBI Taxonomy" id="182136"/>
    <lineage>
        <taxon>Bacteria</taxon>
        <taxon>Bacillati</taxon>
        <taxon>Bacillota</taxon>
        <taxon>Bacilli</taxon>
        <taxon>Bacillales</taxon>
        <taxon>Fictibacillaceae</taxon>
        <taxon>Fictibacillus</taxon>
    </lineage>
</organism>
<keyword evidence="3" id="KW-1185">Reference proteome</keyword>
<dbReference type="EMBL" id="JAFHKS010000042">
    <property type="protein sequence ID" value="MBN3544888.1"/>
    <property type="molecule type" value="Genomic_DNA"/>
</dbReference>
<dbReference type="Proteomes" id="UP001319060">
    <property type="component" value="Unassembled WGS sequence"/>
</dbReference>
<gene>
    <name evidence="2" type="ORF">JYA64_06265</name>
</gene>
<evidence type="ECO:0000313" key="3">
    <source>
        <dbReference type="Proteomes" id="UP001319060"/>
    </source>
</evidence>
<dbReference type="Pfam" id="PF12986">
    <property type="entry name" value="DUF3870"/>
    <property type="match status" value="1"/>
</dbReference>
<comment type="caution">
    <text evidence="2">The sequence shown here is derived from an EMBL/GenBank/DDBJ whole genome shotgun (WGS) entry which is preliminary data.</text>
</comment>
<evidence type="ECO:0000259" key="1">
    <source>
        <dbReference type="Pfam" id="PF12986"/>
    </source>
</evidence>
<reference evidence="2 3" key="1">
    <citation type="submission" date="2021-01" db="EMBL/GenBank/DDBJ databases">
        <title>Genome Sequencing of Type Strains.</title>
        <authorList>
            <person name="Lemaire J.F."/>
            <person name="Inderbitzin P."/>
            <person name="Collins S.B."/>
            <person name="Wespe N."/>
            <person name="Knight-Connoni V."/>
        </authorList>
    </citation>
    <scope>NUCLEOTIDE SEQUENCE [LARGE SCALE GENOMIC DNA]</scope>
    <source>
        <strain evidence="2 3">DSM 14730</strain>
    </source>
</reference>
<sequence length="111" mass="12656">MSQLTEMKTVLVTGYAKAPQGSSMYEIYKTSGIVMEIDTETNKIVNAEFTFVTDLAKDFLRRVIVNYDLSNGIDDLIKRIETHYYTPSTNSVVVAVKAAYKRYMEKTKHSE</sequence>
<protein>
    <submittedName>
        <fullName evidence="2">DUF3870 domain-containing protein</fullName>
    </submittedName>
</protein>
<proteinExistence type="predicted"/>
<dbReference type="InterPro" id="IPR024617">
    <property type="entry name" value="DUF3870"/>
</dbReference>
<evidence type="ECO:0000313" key="2">
    <source>
        <dbReference type="EMBL" id="MBN3544888.1"/>
    </source>
</evidence>
<feature type="domain" description="DUF3870" evidence="1">
    <location>
        <begin position="11"/>
        <end position="103"/>
    </location>
</feature>
<name>A0ABS2ZC72_9BACL</name>
<dbReference type="RefSeq" id="WP_188403457.1">
    <property type="nucleotide sequence ID" value="NZ_BMCE01000002.1"/>
</dbReference>